<comment type="similarity">
    <text evidence="1">Belongs to the BLOC1S5 family.</text>
</comment>
<proteinExistence type="inferred from homology"/>
<name>A0AAV6V8P8_9ARAC</name>
<evidence type="ECO:0000313" key="4">
    <source>
        <dbReference type="Proteomes" id="UP000827092"/>
    </source>
</evidence>
<dbReference type="AlphaFoldDB" id="A0AAV6V8P8"/>
<dbReference type="Proteomes" id="UP000827092">
    <property type="component" value="Unassembled WGS sequence"/>
</dbReference>
<dbReference type="PANTHER" id="PTHR31784">
    <property type="entry name" value="BIOGENESIS OF LYSOSOME-RELATED ORGANELLES COMPLEX 1 SUBUNIT 5"/>
    <property type="match status" value="1"/>
</dbReference>
<dbReference type="GO" id="GO:0030133">
    <property type="term" value="C:transport vesicle"/>
    <property type="evidence" value="ECO:0007669"/>
    <property type="project" value="InterPro"/>
</dbReference>
<dbReference type="InterPro" id="IPR017243">
    <property type="entry name" value="Bloc1s5"/>
</dbReference>
<accession>A0AAV6V8P8</accession>
<keyword evidence="4" id="KW-1185">Reference proteome</keyword>
<dbReference type="Pfam" id="PF14942">
    <property type="entry name" value="Muted"/>
    <property type="match status" value="1"/>
</dbReference>
<evidence type="ECO:0000256" key="1">
    <source>
        <dbReference type="ARBA" id="ARBA00010754"/>
    </source>
</evidence>
<reference evidence="3 4" key="1">
    <citation type="journal article" date="2022" name="Nat. Ecol. Evol.">
        <title>A masculinizing supergene underlies an exaggerated male reproductive morph in a spider.</title>
        <authorList>
            <person name="Hendrickx F."/>
            <person name="De Corte Z."/>
            <person name="Sonet G."/>
            <person name="Van Belleghem S.M."/>
            <person name="Kostlbacher S."/>
            <person name="Vangestel C."/>
        </authorList>
    </citation>
    <scope>NUCLEOTIDE SEQUENCE [LARGE SCALE GENOMIC DNA]</scope>
    <source>
        <strain evidence="3">W744_W776</strain>
    </source>
</reference>
<gene>
    <name evidence="3" type="ORF">JTE90_028122</name>
</gene>
<protein>
    <recommendedName>
        <fullName evidence="2">Biogenesis of lysosome-related organelles complex 1 subunit 5</fullName>
    </recommendedName>
</protein>
<sequence>MTDGNVLDRVIKDIGDVQSRLFDHRPFTQGETKFMLKEFEEKRHEREMQQMFEMLEMITEVKETQIEKAVKLGDMHLCNLTGHFEVALRMCNNIIEREDSDKMKKFLDQRREQRKKEWIAFVDDIQCKNTAVNQTFANKEDQLKTYYTKLEESMHISPSPSENSS</sequence>
<comment type="caution">
    <text evidence="3">The sequence shown here is derived from an EMBL/GenBank/DDBJ whole genome shotgun (WGS) entry which is preliminary data.</text>
</comment>
<dbReference type="EMBL" id="JAFNEN010000132">
    <property type="protein sequence ID" value="KAG8193002.1"/>
    <property type="molecule type" value="Genomic_DNA"/>
</dbReference>
<dbReference type="GO" id="GO:0031083">
    <property type="term" value="C:BLOC-1 complex"/>
    <property type="evidence" value="ECO:0007669"/>
    <property type="project" value="InterPro"/>
</dbReference>
<dbReference type="PANTHER" id="PTHR31784:SF2">
    <property type="entry name" value="BIOGENESIS OF LYSOSOME-RELATED ORGANELLES COMPLEX 1 SUBUNIT 5"/>
    <property type="match status" value="1"/>
</dbReference>
<evidence type="ECO:0000313" key="3">
    <source>
        <dbReference type="EMBL" id="KAG8193002.1"/>
    </source>
</evidence>
<organism evidence="3 4">
    <name type="scientific">Oedothorax gibbosus</name>
    <dbReference type="NCBI Taxonomy" id="931172"/>
    <lineage>
        <taxon>Eukaryota</taxon>
        <taxon>Metazoa</taxon>
        <taxon>Ecdysozoa</taxon>
        <taxon>Arthropoda</taxon>
        <taxon>Chelicerata</taxon>
        <taxon>Arachnida</taxon>
        <taxon>Araneae</taxon>
        <taxon>Araneomorphae</taxon>
        <taxon>Entelegynae</taxon>
        <taxon>Araneoidea</taxon>
        <taxon>Linyphiidae</taxon>
        <taxon>Erigoninae</taxon>
        <taxon>Oedothorax</taxon>
    </lineage>
</organism>
<evidence type="ECO:0000256" key="2">
    <source>
        <dbReference type="ARBA" id="ARBA00019580"/>
    </source>
</evidence>